<name>A0A3B1CBA5_9ZZZZ</name>
<dbReference type="EMBL" id="UOGA01000300">
    <property type="protein sequence ID" value="VAX25462.1"/>
    <property type="molecule type" value="Genomic_DNA"/>
</dbReference>
<dbReference type="InterPro" id="IPR014717">
    <property type="entry name" value="Transl_elong_EF1B/ribsomal_bS6"/>
</dbReference>
<evidence type="ECO:0000313" key="1">
    <source>
        <dbReference type="EMBL" id="VAX25462.1"/>
    </source>
</evidence>
<accession>A0A3B1CBA5</accession>
<evidence type="ECO:0008006" key="2">
    <source>
        <dbReference type="Google" id="ProtNLM"/>
    </source>
</evidence>
<dbReference type="AlphaFoldDB" id="A0A3B1CBA5"/>
<organism evidence="1">
    <name type="scientific">hydrothermal vent metagenome</name>
    <dbReference type="NCBI Taxonomy" id="652676"/>
    <lineage>
        <taxon>unclassified sequences</taxon>
        <taxon>metagenomes</taxon>
        <taxon>ecological metagenomes</taxon>
    </lineage>
</organism>
<gene>
    <name evidence="1" type="ORF">MNBD_NITROSPINAE04-2314</name>
</gene>
<sequence length="209" mass="23478">MNAIGRIFPRLTFREKLFVALAAITVLFTMGRQLVFEPLYEKYSSKRIQLKELIAKKALLTPRLKKIDALQARLSVENEKSASLKKEIATLSGSIMQNGQLKVVLDLLEEMAREENMSLLDMSVNLEHVAGDSPAPNGHSRKEASPVLFHKYLITLLVETSYKSFSRFMQKLSTLPLGMSISRIDISSDPMAHSHGLTARLNLELYSSL</sequence>
<protein>
    <recommendedName>
        <fullName evidence="2">MSHA biogenesis protein MshJ</fullName>
    </recommendedName>
</protein>
<proteinExistence type="predicted"/>
<reference evidence="1" key="1">
    <citation type="submission" date="2018-06" db="EMBL/GenBank/DDBJ databases">
        <authorList>
            <person name="Zhirakovskaya E."/>
        </authorList>
    </citation>
    <scope>NUCLEOTIDE SEQUENCE</scope>
</reference>
<dbReference type="Gene3D" id="3.30.70.60">
    <property type="match status" value="1"/>
</dbReference>